<dbReference type="SUPFAM" id="SSF118196">
    <property type="entry name" value="YaeB-like"/>
    <property type="match status" value="1"/>
</dbReference>
<keyword evidence="1" id="KW-0949">S-adenosyl-L-methionine</keyword>
<evidence type="ECO:0000256" key="2">
    <source>
        <dbReference type="ARBA" id="ARBA00033753"/>
    </source>
</evidence>
<feature type="domain" description="TsaA-like" evidence="3">
    <location>
        <begin position="12"/>
        <end position="143"/>
    </location>
</feature>
<evidence type="ECO:0000313" key="4">
    <source>
        <dbReference type="EMBL" id="ABS54988.1"/>
    </source>
</evidence>
<accession>A7I5H7</accession>
<dbReference type="Proteomes" id="UP000002408">
    <property type="component" value="Chromosome"/>
</dbReference>
<dbReference type="eggNOG" id="arCOG00761">
    <property type="taxonomic scope" value="Archaea"/>
</dbReference>
<name>A7I5H7_METB6</name>
<evidence type="ECO:0000259" key="3">
    <source>
        <dbReference type="PROSITE" id="PS51668"/>
    </source>
</evidence>
<dbReference type="KEGG" id="mbn:Mboo_0470"/>
<evidence type="ECO:0000256" key="1">
    <source>
        <dbReference type="ARBA" id="ARBA00022691"/>
    </source>
</evidence>
<protein>
    <recommendedName>
        <fullName evidence="3">TsaA-like domain-containing protein</fullName>
    </recommendedName>
</protein>
<dbReference type="InterPro" id="IPR023370">
    <property type="entry name" value="TrmO-like_N"/>
</dbReference>
<dbReference type="PROSITE" id="PS51668">
    <property type="entry name" value="TSAA_2"/>
    <property type="match status" value="1"/>
</dbReference>
<dbReference type="Pfam" id="PF01980">
    <property type="entry name" value="TrmO_N"/>
    <property type="match status" value="1"/>
</dbReference>
<dbReference type="Gene3D" id="2.40.30.70">
    <property type="entry name" value="YaeB-like"/>
    <property type="match status" value="1"/>
</dbReference>
<sequence>MSEKPEPVDYTYTPIGTIHSPFKDIVGMPIQPTGARGIRGTIEIRSDLKGGLADLERFSRIILLYSLHRCTGYSLKVSPFLDPTPHGIFATRSPKRPNAIGFSIVRLVGIDDCTLTIEDVDILDGTPLLDIKPYVPAFDSYPDERSGWLGAVAHNAQHAKSDDRFQ</sequence>
<keyword evidence="5" id="KW-1185">Reference proteome</keyword>
<dbReference type="InterPro" id="IPR040372">
    <property type="entry name" value="YaeB-like"/>
</dbReference>
<evidence type="ECO:0000313" key="5">
    <source>
        <dbReference type="Proteomes" id="UP000002408"/>
    </source>
</evidence>
<dbReference type="EMBL" id="CP000780">
    <property type="protein sequence ID" value="ABS54988.1"/>
    <property type="molecule type" value="Genomic_DNA"/>
</dbReference>
<organism evidence="4 5">
    <name type="scientific">Methanoregula boonei (strain DSM 21154 / JCM 14090 / 6A8)</name>
    <dbReference type="NCBI Taxonomy" id="456442"/>
    <lineage>
        <taxon>Archaea</taxon>
        <taxon>Methanobacteriati</taxon>
        <taxon>Methanobacteriota</taxon>
        <taxon>Stenosarchaea group</taxon>
        <taxon>Methanomicrobia</taxon>
        <taxon>Methanomicrobiales</taxon>
        <taxon>Methanoregulaceae</taxon>
        <taxon>Methanoregula</taxon>
    </lineage>
</organism>
<reference evidence="5" key="1">
    <citation type="journal article" date="2015" name="Microbiology">
        <title>Genome of Methanoregula boonei 6A8 reveals adaptations to oligotrophic peatland environments.</title>
        <authorList>
            <person name="Braeuer S."/>
            <person name="Cadillo-Quiroz H."/>
            <person name="Kyrpides N."/>
            <person name="Woyke T."/>
            <person name="Goodwin L."/>
            <person name="Detter C."/>
            <person name="Podell S."/>
            <person name="Yavitt J.B."/>
            <person name="Zinder S.H."/>
        </authorList>
    </citation>
    <scope>NUCLEOTIDE SEQUENCE [LARGE SCALE GENOMIC DNA]</scope>
    <source>
        <strain evidence="5">DSM 21154 / JCM 14090 / 6A8</strain>
    </source>
</reference>
<dbReference type="InterPro" id="IPR036414">
    <property type="entry name" value="YaeB_N_sf"/>
</dbReference>
<dbReference type="PANTHER" id="PTHR12818:SF0">
    <property type="entry name" value="TRNA (ADENINE(37)-N6)-METHYLTRANSFERASE"/>
    <property type="match status" value="1"/>
</dbReference>
<dbReference type="GeneID" id="5411105"/>
<gene>
    <name evidence="4" type="ordered locus">Mboo_0470</name>
</gene>
<dbReference type="PANTHER" id="PTHR12818">
    <property type="entry name" value="TRNA (ADENINE(37)-N6)-METHYLTRANSFERASE"/>
    <property type="match status" value="1"/>
</dbReference>
<dbReference type="NCBIfam" id="TIGR00104">
    <property type="entry name" value="tRNA_TsaA"/>
    <property type="match status" value="1"/>
</dbReference>
<dbReference type="HOGENOM" id="CLU_013458_2_0_2"/>
<dbReference type="RefSeq" id="WP_012106007.1">
    <property type="nucleotide sequence ID" value="NC_009712.1"/>
</dbReference>
<dbReference type="InterPro" id="IPR036413">
    <property type="entry name" value="YaeB-like_sf"/>
</dbReference>
<dbReference type="STRING" id="456442.Mboo_0470"/>
<dbReference type="CDD" id="cd09281">
    <property type="entry name" value="UPF0066"/>
    <property type="match status" value="1"/>
</dbReference>
<comment type="similarity">
    <text evidence="2">Belongs to the tRNA methyltransferase O family.</text>
</comment>
<proteinExistence type="inferred from homology"/>
<dbReference type="AlphaFoldDB" id="A7I5H7"/>
<dbReference type="OrthoDB" id="40408at2157"/>